<name>G8R7N3_OWEHD</name>
<feature type="transmembrane region" description="Helical" evidence="1">
    <location>
        <begin position="351"/>
        <end position="370"/>
    </location>
</feature>
<organism evidence="2 3">
    <name type="scientific">Owenweeksia hongkongensis (strain DSM 17368 / CIP 108786 / JCM 12287 / NRRL B-23963 / UST20020801)</name>
    <dbReference type="NCBI Taxonomy" id="926562"/>
    <lineage>
        <taxon>Bacteria</taxon>
        <taxon>Pseudomonadati</taxon>
        <taxon>Bacteroidota</taxon>
        <taxon>Flavobacteriia</taxon>
        <taxon>Flavobacteriales</taxon>
        <taxon>Owenweeksiaceae</taxon>
        <taxon>Owenweeksia</taxon>
    </lineage>
</organism>
<dbReference type="Proteomes" id="UP000005631">
    <property type="component" value="Chromosome"/>
</dbReference>
<dbReference type="RefSeq" id="WP_014201742.1">
    <property type="nucleotide sequence ID" value="NC_016599.1"/>
</dbReference>
<feature type="transmembrane region" description="Helical" evidence="1">
    <location>
        <begin position="530"/>
        <end position="547"/>
    </location>
</feature>
<dbReference type="EMBL" id="CP003156">
    <property type="protein sequence ID" value="AEV32386.1"/>
    <property type="molecule type" value="Genomic_DNA"/>
</dbReference>
<feature type="transmembrane region" description="Helical" evidence="1">
    <location>
        <begin position="7"/>
        <end position="26"/>
    </location>
</feature>
<keyword evidence="3" id="KW-1185">Reference proteome</keyword>
<dbReference type="HOGENOM" id="CLU_008305_0_0_10"/>
<keyword evidence="1" id="KW-0472">Membrane</keyword>
<dbReference type="PATRIC" id="fig|926562.3.peg.1399"/>
<dbReference type="KEGG" id="oho:Oweho_1389"/>
<protein>
    <recommendedName>
        <fullName evidence="4">Bacterial membrane protein YfhO</fullName>
    </recommendedName>
</protein>
<dbReference type="AlphaFoldDB" id="G8R7N3"/>
<feature type="transmembrane region" description="Helical" evidence="1">
    <location>
        <begin position="193"/>
        <end position="211"/>
    </location>
</feature>
<proteinExistence type="predicted"/>
<feature type="transmembrane region" description="Helical" evidence="1">
    <location>
        <begin position="377"/>
        <end position="396"/>
    </location>
</feature>
<feature type="transmembrane region" description="Helical" evidence="1">
    <location>
        <begin position="223"/>
        <end position="242"/>
    </location>
</feature>
<dbReference type="eggNOG" id="COG4485">
    <property type="taxonomic scope" value="Bacteria"/>
</dbReference>
<feature type="transmembrane region" description="Helical" evidence="1">
    <location>
        <begin position="505"/>
        <end position="523"/>
    </location>
</feature>
<feature type="transmembrane region" description="Helical" evidence="1">
    <location>
        <begin position="120"/>
        <end position="140"/>
    </location>
</feature>
<accession>G8R7N3</accession>
<feature type="transmembrane region" description="Helical" evidence="1">
    <location>
        <begin position="808"/>
        <end position="828"/>
    </location>
</feature>
<dbReference type="OrthoDB" id="9772884at2"/>
<feature type="transmembrane region" description="Helical" evidence="1">
    <location>
        <begin position="146"/>
        <end position="163"/>
    </location>
</feature>
<keyword evidence="1" id="KW-0812">Transmembrane</keyword>
<evidence type="ECO:0000256" key="1">
    <source>
        <dbReference type="SAM" id="Phobius"/>
    </source>
</evidence>
<feature type="transmembrane region" description="Helical" evidence="1">
    <location>
        <begin position="93"/>
        <end position="113"/>
    </location>
</feature>
<dbReference type="PANTHER" id="PTHR38454">
    <property type="entry name" value="INTEGRAL MEMBRANE PROTEIN-RELATED"/>
    <property type="match status" value="1"/>
</dbReference>
<feature type="transmembrane region" description="Helical" evidence="1">
    <location>
        <begin position="170"/>
        <end position="187"/>
    </location>
</feature>
<evidence type="ECO:0008006" key="4">
    <source>
        <dbReference type="Google" id="ProtNLM"/>
    </source>
</evidence>
<sequence length="835" mass="93542">MNIQKKLVPHIIAIVALIIINAIYFYPAFTGKTLEQDDIKLGVAKSKEIRDYRDATGEEPLWTNSMFSGMPTFLLNIHHNGNIFEHIEPVIKLWQPAQIGVILFLMLGFYFLLSSYNINPWVSVIGAVAFAFSAFFIISFDAGHNAKIRAAGYIAPMLMGILLTFRKKYLLGLAFTALFAGLAVSASHIQITYYSVIIAVIIAIVELISAIKTSTINDYLKSIGVLAIAAVLAIGPNVSKLWTTYEYSKETIRGGGSGLKAENEGNNGGLDKDYAMSWSYGITETLNLLVPDIMGGGSTQNYEGTQTHDQLFRNIKSNLAQQGYPAKTAEDQANRQIASLFYWGDQSMVNGGYYLGASIFFLFVLGCFLIRDKRRTWIVASIVIAVFMSWGSNLSFFNDILFEYLPLYNKFRVPSMTLTIVFVLMPLMGMFALDYVIRNYKDQKDFIQKSLLTSFYISGGLFLVIALIGPALFEFSGPNDARLGQNPQLVDLLIEDRKALARSSAFRSFAFAGLMFGAIFLFIRGSIKQVMLLGAISLIVVADLWSFDKQHLNSDDFVTERTYNASFNESTADKSILKDQGYYRVFNLQNPFNDALTSYYHHSIGGYHGAKMQRYQELYENVLFNEQNAIIQHLQKSQGQNIEQAFAQTPVLNMLNGKYLIYNEQAPAIQNPNVDGAAWFVQTVEKKTSAKEVIESLKTINTAKTAVVNKDFADYVSKTNFSGQGTITLASHKPREMVYETSSDGAQFAVFSEIYYRGKEKDWQAYIDNEPVDHIRVNYVLRGMNIPAGKHTIRFEFKPKAYFAGETISMISSIILGLVFIAALVLYFRKNKADA</sequence>
<reference evidence="2 3" key="1">
    <citation type="journal article" date="2012" name="Stand. Genomic Sci.">
        <title>Genome sequence of the orange-pigmented seawater bacterium Owenweeksia hongkongensis type strain (UST20020801(T)).</title>
        <authorList>
            <person name="Riedel T."/>
            <person name="Held B."/>
            <person name="Nolan M."/>
            <person name="Lucas S."/>
            <person name="Lapidus A."/>
            <person name="Tice H."/>
            <person name="Del Rio T.G."/>
            <person name="Cheng J.F."/>
            <person name="Han C."/>
            <person name="Tapia R."/>
            <person name="Goodwin L.A."/>
            <person name="Pitluck S."/>
            <person name="Liolios K."/>
            <person name="Mavromatis K."/>
            <person name="Pagani I."/>
            <person name="Ivanova N."/>
            <person name="Mikhailova N."/>
            <person name="Pati A."/>
            <person name="Chen A."/>
            <person name="Palaniappan K."/>
            <person name="Rohde M."/>
            <person name="Tindall B.J."/>
            <person name="Detter J.C."/>
            <person name="Goker M."/>
            <person name="Woyke T."/>
            <person name="Bristow J."/>
            <person name="Eisen J.A."/>
            <person name="Markowitz V."/>
            <person name="Hugenholtz P."/>
            <person name="Klenk H.P."/>
            <person name="Kyrpides N.C."/>
        </authorList>
    </citation>
    <scope>NUCLEOTIDE SEQUENCE</scope>
    <source>
        <strain evidence="3">DSM 17368 / JCM 12287 / NRRL B-23963</strain>
    </source>
</reference>
<dbReference type="STRING" id="926562.Oweho_1389"/>
<feature type="transmembrane region" description="Helical" evidence="1">
    <location>
        <begin position="449"/>
        <end position="473"/>
    </location>
</feature>
<evidence type="ECO:0000313" key="3">
    <source>
        <dbReference type="Proteomes" id="UP000005631"/>
    </source>
</evidence>
<dbReference type="InterPro" id="IPR018580">
    <property type="entry name" value="Uncharacterised_YfhO"/>
</dbReference>
<dbReference type="PANTHER" id="PTHR38454:SF1">
    <property type="entry name" value="INTEGRAL MEMBRANE PROTEIN"/>
    <property type="match status" value="1"/>
</dbReference>
<keyword evidence="1" id="KW-1133">Transmembrane helix</keyword>
<feature type="transmembrane region" description="Helical" evidence="1">
    <location>
        <begin position="416"/>
        <end position="437"/>
    </location>
</feature>
<gene>
    <name evidence="2" type="ordered locus">Oweho_1389</name>
</gene>
<evidence type="ECO:0000313" key="2">
    <source>
        <dbReference type="EMBL" id="AEV32386.1"/>
    </source>
</evidence>